<dbReference type="SUPFAM" id="SSF53067">
    <property type="entry name" value="Actin-like ATPase domain"/>
    <property type="match status" value="1"/>
</dbReference>
<keyword evidence="5" id="KW-1185">Reference proteome</keyword>
<dbReference type="InterPro" id="IPR043129">
    <property type="entry name" value="ATPase_NBD"/>
</dbReference>
<protein>
    <submittedName>
        <fullName evidence="4">ROK family transcriptional regulator</fullName>
    </submittedName>
</protein>
<keyword evidence="3" id="KW-0119">Carbohydrate metabolism</keyword>
<evidence type="ECO:0000313" key="4">
    <source>
        <dbReference type="EMBL" id="GBG11293.1"/>
    </source>
</evidence>
<dbReference type="InterPro" id="IPR036388">
    <property type="entry name" value="WH-like_DNA-bd_sf"/>
</dbReference>
<dbReference type="InterPro" id="IPR036390">
    <property type="entry name" value="WH_DNA-bd_sf"/>
</dbReference>
<comment type="caution">
    <text evidence="4">The sequence shown here is derived from an EMBL/GenBank/DDBJ whole genome shotgun (WGS) entry which is preliminary data.</text>
</comment>
<comment type="similarity">
    <text evidence="2">Belongs to the ROK (NagC/XylR) family.</text>
</comment>
<dbReference type="SUPFAM" id="SSF46785">
    <property type="entry name" value="Winged helix' DNA-binding domain"/>
    <property type="match status" value="1"/>
</dbReference>
<dbReference type="RefSeq" id="WP_087571703.1">
    <property type="nucleotide sequence ID" value="NZ_BDQX01000394.1"/>
</dbReference>
<evidence type="ECO:0000256" key="2">
    <source>
        <dbReference type="ARBA" id="ARBA00006479"/>
    </source>
</evidence>
<sequence>MRAKGVNQKQIKTTNQSLIINEIRAAGSLSRSDLAKKLMLSAPSISANIDDLISRNVILEKGAGTSARGRKPINLVFNYNYSYVVAVDMVSSSSRIALSDLSGTNVLDYAHVEDTWQITPEAADRIMDAIGELLSKHDIPEEKLHCICLGSPGIIDPDTGAIVFAPRIIDLPGTALRDRFAGRFRSDVIVKNDLNCSAVGEQLFGAGVDYSNFINIQLDLGSGAGLILNNQLYEGSRGSAGEIGLWIMDNKPVVEGQGVSLVNVADYHISVFGLLCKVKERYPDVLASMGEGDIDLHRIADYAKLMFAAARAGDERVLAIIREGVAKLGCVLRNICLLLDLEAVIIGGLMLELDKLYLEPLEEIMSAHISTQVRIVPSTLGDKTVLFGAIGEAINKILDNIVNNGD</sequence>
<evidence type="ECO:0000256" key="1">
    <source>
        <dbReference type="ARBA" id="ARBA00002486"/>
    </source>
</evidence>
<proteinExistence type="inferred from homology"/>
<dbReference type="Gene3D" id="3.30.420.40">
    <property type="match status" value="2"/>
</dbReference>
<dbReference type="Gene3D" id="1.10.10.10">
    <property type="entry name" value="Winged helix-like DNA-binding domain superfamily/Winged helix DNA-binding domain"/>
    <property type="match status" value="1"/>
</dbReference>
<dbReference type="Proteomes" id="UP000245202">
    <property type="component" value="Unassembled WGS sequence"/>
</dbReference>
<reference evidence="4 5" key="1">
    <citation type="submission" date="2017-08" db="EMBL/GenBank/DDBJ databases">
        <title>Substantial Increase in Enzyme Production by Combined Drug-Resistance Mutations in Paenibacillus agaridevorans.</title>
        <authorList>
            <person name="Tanaka Y."/>
            <person name="Funane K."/>
            <person name="Hosaka T."/>
            <person name="Shiwa Y."/>
            <person name="Fujita N."/>
            <person name="Miyazaki T."/>
            <person name="Yoshikawa H."/>
            <person name="Murakami K."/>
            <person name="Kasahara K."/>
            <person name="Inaoka T."/>
            <person name="Hiraga Y."/>
            <person name="Ochi K."/>
        </authorList>
    </citation>
    <scope>NUCLEOTIDE SEQUENCE [LARGE SCALE GENOMIC DNA]</scope>
    <source>
        <strain evidence="4 5">T-3040</strain>
    </source>
</reference>
<dbReference type="Pfam" id="PF00480">
    <property type="entry name" value="ROK"/>
    <property type="match status" value="1"/>
</dbReference>
<accession>A0A2R5F420</accession>
<dbReference type="EMBL" id="BDQX01000394">
    <property type="protein sequence ID" value="GBG11293.1"/>
    <property type="molecule type" value="Genomic_DNA"/>
</dbReference>
<dbReference type="InterPro" id="IPR000600">
    <property type="entry name" value="ROK"/>
</dbReference>
<dbReference type="AlphaFoldDB" id="A0A2R5F420"/>
<dbReference type="PANTHER" id="PTHR18964">
    <property type="entry name" value="ROK (REPRESSOR, ORF, KINASE) FAMILY"/>
    <property type="match status" value="1"/>
</dbReference>
<comment type="function">
    <text evidence="1">Transcriptional repressor of xylose-utilizing enzymes.</text>
</comment>
<evidence type="ECO:0000313" key="5">
    <source>
        <dbReference type="Proteomes" id="UP000245202"/>
    </source>
</evidence>
<dbReference type="PANTHER" id="PTHR18964:SF149">
    <property type="entry name" value="BIFUNCTIONAL UDP-N-ACETYLGLUCOSAMINE 2-EPIMERASE_N-ACETYLMANNOSAMINE KINASE"/>
    <property type="match status" value="1"/>
</dbReference>
<organism evidence="4 5">
    <name type="scientific">Paenibacillus agaridevorans</name>
    <dbReference type="NCBI Taxonomy" id="171404"/>
    <lineage>
        <taxon>Bacteria</taxon>
        <taxon>Bacillati</taxon>
        <taxon>Bacillota</taxon>
        <taxon>Bacilli</taxon>
        <taxon>Bacillales</taxon>
        <taxon>Paenibacillaceae</taxon>
        <taxon>Paenibacillus</taxon>
    </lineage>
</organism>
<keyword evidence="3" id="KW-0859">Xylose metabolism</keyword>
<gene>
    <name evidence="4" type="ORF">PAT3040_06094</name>
</gene>
<name>A0A2R5F420_9BACL</name>
<evidence type="ECO:0000256" key="3">
    <source>
        <dbReference type="ARBA" id="ARBA00022629"/>
    </source>
</evidence>
<dbReference type="GO" id="GO:0042732">
    <property type="term" value="P:D-xylose metabolic process"/>
    <property type="evidence" value="ECO:0007669"/>
    <property type="project" value="UniProtKB-KW"/>
</dbReference>